<dbReference type="EMBL" id="JAABLP010000001">
    <property type="protein sequence ID" value="NBN62922.1"/>
    <property type="molecule type" value="Genomic_DNA"/>
</dbReference>
<feature type="domain" description="Chromosomal replication initiator DnaA C-terminal" evidence="1">
    <location>
        <begin position="21"/>
        <end position="90"/>
    </location>
</feature>
<evidence type="ECO:0000313" key="2">
    <source>
        <dbReference type="EMBL" id="NBN62922.1"/>
    </source>
</evidence>
<dbReference type="Pfam" id="PF08299">
    <property type="entry name" value="Bac_DnaA_C"/>
    <property type="match status" value="1"/>
</dbReference>
<dbReference type="SMART" id="SM00760">
    <property type="entry name" value="Bac_DnaA_C"/>
    <property type="match status" value="1"/>
</dbReference>
<dbReference type="InterPro" id="IPR010921">
    <property type="entry name" value="Trp_repressor/repl_initiator"/>
</dbReference>
<evidence type="ECO:0000313" key="3">
    <source>
        <dbReference type="Proteomes" id="UP000541347"/>
    </source>
</evidence>
<keyword evidence="3" id="KW-1185">Reference proteome</keyword>
<dbReference type="CDD" id="cd06571">
    <property type="entry name" value="Bac_DnaA_C"/>
    <property type="match status" value="1"/>
</dbReference>
<dbReference type="Proteomes" id="UP000541347">
    <property type="component" value="Unassembled WGS sequence"/>
</dbReference>
<reference evidence="2 3" key="1">
    <citation type="submission" date="2020-01" db="EMBL/GenBank/DDBJ databases">
        <authorList>
            <person name="Peng S.Y."/>
            <person name="Li J."/>
            <person name="Wang M."/>
            <person name="Wang L."/>
            <person name="Wang C.Q."/>
            <person name="Wang J.R."/>
        </authorList>
    </citation>
    <scope>NUCLEOTIDE SEQUENCE [LARGE SCALE GENOMIC DNA]</scope>
    <source>
        <strain evidence="2 3">XCT-34</strain>
    </source>
</reference>
<dbReference type="SUPFAM" id="SSF48295">
    <property type="entry name" value="TrpR-like"/>
    <property type="match status" value="1"/>
</dbReference>
<name>A0ABW9ZDK8_9HYPH</name>
<protein>
    <recommendedName>
        <fullName evidence="1">Chromosomal replication initiator DnaA C-terminal domain-containing protein</fullName>
    </recommendedName>
</protein>
<dbReference type="InterPro" id="IPR013159">
    <property type="entry name" value="DnaA_C"/>
</dbReference>
<gene>
    <name evidence="2" type="ORF">GWI71_04430</name>
</gene>
<proteinExistence type="predicted"/>
<dbReference type="Gene3D" id="1.10.1750.10">
    <property type="match status" value="1"/>
</dbReference>
<accession>A0ABW9ZDK8</accession>
<evidence type="ECO:0000259" key="1">
    <source>
        <dbReference type="SMART" id="SM00760"/>
    </source>
</evidence>
<sequence length="135" mass="15364">MPCRKRRRQDILTGNPGPLDRVRQAELLVTRSFGVDPHELYQPSRGPKPAADARQAMMYLAHVLFGLSIGQVGQIYRRDRKTVRHACRKFEDLRDDPVFDRFIDQLEMQLSPVAMAGLAQLDRPCAVPPVRGGER</sequence>
<organism evidence="2 3">
    <name type="scientific">Pannonibacter tanglangensis</name>
    <dbReference type="NCBI Taxonomy" id="2750084"/>
    <lineage>
        <taxon>Bacteria</taxon>
        <taxon>Pseudomonadati</taxon>
        <taxon>Pseudomonadota</taxon>
        <taxon>Alphaproteobacteria</taxon>
        <taxon>Hyphomicrobiales</taxon>
        <taxon>Stappiaceae</taxon>
        <taxon>Pannonibacter</taxon>
    </lineage>
</organism>
<comment type="caution">
    <text evidence="2">The sequence shown here is derived from an EMBL/GenBank/DDBJ whole genome shotgun (WGS) entry which is preliminary data.</text>
</comment>